<comment type="function">
    <text evidence="20">The transhydrogenation between NADH and NADP is coupled to respiration and ATP hydrolysis and functions as a proton pump across the membrane. May play a role in reactive oxygen species (ROS) detoxification in the adrenal gland.</text>
</comment>
<dbReference type="KEGG" id="vcn:VOLCADRAFT_80229"/>
<evidence type="ECO:0000259" key="25">
    <source>
        <dbReference type="SMART" id="SM01002"/>
    </source>
</evidence>
<organism evidence="28">
    <name type="scientific">Volvox carteri f. nagariensis</name>
    <dbReference type="NCBI Taxonomy" id="3068"/>
    <lineage>
        <taxon>Eukaryota</taxon>
        <taxon>Viridiplantae</taxon>
        <taxon>Chlorophyta</taxon>
        <taxon>core chlorophytes</taxon>
        <taxon>Chlorophyceae</taxon>
        <taxon>CS clade</taxon>
        <taxon>Chlamydomonadales</taxon>
        <taxon>Volvocaceae</taxon>
        <taxon>Volvox</taxon>
    </lineage>
</organism>
<dbReference type="Pfam" id="PF12769">
    <property type="entry name" value="PNTB_4TM"/>
    <property type="match status" value="1"/>
</dbReference>
<dbReference type="PANTHER" id="PTHR10160:SF19">
    <property type="entry name" value="PROTON-TRANSLOCATING NAD(P)(+) TRANSHYDROGENASE"/>
    <property type="match status" value="1"/>
</dbReference>
<sequence>MWANVRNGLKFGYLLSTLVHETSPRHACNAHMGQHRAVLVQLLERVRFSGTAPFSTSGLKDPSQAPIPYSDLILGVPREAAPGERRVALSPSAVANLIKQGFKSVLIERGAGEQAHFTDVEYEAVGAKIVDGKEALAADVVLRVRPPSLTEVNKMKEGAILLSYLYPARNKELVEALAKRKTTAIGMDCIPRTISRAQMFDSLSSMANIAGYRAVTEATQYFERFLNGQITAAGRIPPAKVLVIGGGVAGLAAVGAAKSLGAIVRVFDTRGAVREQAKSMGAEFLTVDVHEEGESGTGYSKEMSAAFIEAEMKLFAAQCKEVDIVITTALIPGKGAPLLITKDMVDSMKPGSVIVDLSAEAGGNCAYTKPGEVVRTPNRVTVVGYTDMPSRMAGQSSSLYANNISKLLLSAGPFTGGPKGHLKIDHADPVIRGSLVLENGELRWPPPPGVIPVANTKINTEKETKKETGPIDLYEPTRKNAMATSAAIAGTLLVGAASPNAAFSSMLTKFGLASICGYQTVWGVVPALHSPLMSVTNAVSGLTAVGGMVLAGGGLLPSTTGQALAATAVAASAVNIGGGFTITQRMLDMFKRPTDPIEHTRLYAAPAATLVGGYVLGSLLAGGDAPGITSAAYLASSSLCIAAIACLANQASARTGNALGMAGVGAGIATTLGVMHAPLAVYAQVLAMLGAGATAGHYIGKKMKITELPQMVAAFHSLVGLAAAATSIANVMAGDPTHLDLMHKVTAYLGDFIGAITMTGSAIAFAKLHGLMKSEPLNLPNKNEINMGLLAANLLAGAVFLASDGSSTVGVSALVAAAILAGVKGAHMTASIGGADMPVVITLLNSYSGYALCAEGFMLNNDLLTVVGALIGSSGAILSYIMCAAMNRSLPNVILGGYETAGKTVEKKVEVGTHQEVDVNGVAEALTSAAKVVIVPGYGMAVANAQYPVAELAKSLAEKGVQVKFGIHPVAGRMPGQLNVLLAEAGVPYDVVFEMDEINEELDDADVCLVIGANDTVNSAAVEDPNSVIAGMPVIEVWRAKQVFFMKRTMGAGYAGADNPVFYKPNTWMFLGDAKKMTDTLLTRVHEALGVKK</sequence>
<feature type="domain" description="Alanine dehydrogenase/pyridine nucleotide transhydrogenase N-terminal" evidence="26">
    <location>
        <begin position="75"/>
        <end position="210"/>
    </location>
</feature>
<feature type="transmembrane region" description="Helical" evidence="24">
    <location>
        <begin position="745"/>
        <end position="765"/>
    </location>
</feature>
<evidence type="ECO:0000256" key="15">
    <source>
        <dbReference type="ARBA" id="ARBA00022990"/>
    </source>
</evidence>
<evidence type="ECO:0000256" key="8">
    <source>
        <dbReference type="ARBA" id="ARBA00022692"/>
    </source>
</evidence>
<evidence type="ECO:0000256" key="16">
    <source>
        <dbReference type="ARBA" id="ARBA00023027"/>
    </source>
</evidence>
<feature type="transmembrane region" description="Helical" evidence="24">
    <location>
        <begin position="712"/>
        <end position="733"/>
    </location>
</feature>
<evidence type="ECO:0000259" key="26">
    <source>
        <dbReference type="SMART" id="SM01003"/>
    </source>
</evidence>
<dbReference type="SUPFAM" id="SSF52283">
    <property type="entry name" value="Formate/glycerate dehydrogenase catalytic domain-like"/>
    <property type="match status" value="1"/>
</dbReference>
<comment type="catalytic activity">
    <reaction evidence="19">
        <text>NAD(+) + NADPH + H(+)(in) = NADH + NADP(+) + H(+)(out)</text>
        <dbReference type="Rhea" id="RHEA:47992"/>
        <dbReference type="ChEBI" id="CHEBI:15378"/>
        <dbReference type="ChEBI" id="CHEBI:57540"/>
        <dbReference type="ChEBI" id="CHEBI:57783"/>
        <dbReference type="ChEBI" id="CHEBI:57945"/>
        <dbReference type="ChEBI" id="CHEBI:58349"/>
        <dbReference type="EC" id="7.1.1.1"/>
    </reaction>
</comment>
<dbReference type="SUPFAM" id="SSF52467">
    <property type="entry name" value="DHS-like NAD/FAD-binding domain"/>
    <property type="match status" value="1"/>
</dbReference>
<dbReference type="Pfam" id="PF05222">
    <property type="entry name" value="AlaDh_PNT_N"/>
    <property type="match status" value="1"/>
</dbReference>
<dbReference type="EMBL" id="GL378331">
    <property type="protein sequence ID" value="EFJ50340.1"/>
    <property type="molecule type" value="Genomic_DNA"/>
</dbReference>
<keyword evidence="16" id="KW-0520">NAD</keyword>
<dbReference type="InterPro" id="IPR036291">
    <property type="entry name" value="NAD(P)-bd_dom_sf"/>
</dbReference>
<dbReference type="GO" id="GO:0008750">
    <property type="term" value="F:proton-translocating NAD(P)+ transhydrogenase activity"/>
    <property type="evidence" value="ECO:0007669"/>
    <property type="project" value="UniProtKB-EC"/>
</dbReference>
<name>D8TQ42_VOLCA</name>
<reference evidence="27 28" key="1">
    <citation type="journal article" date="2010" name="Science">
        <title>Genomic analysis of organismal complexity in the multicellular green alga Volvox carteri.</title>
        <authorList>
            <person name="Prochnik S.E."/>
            <person name="Umen J."/>
            <person name="Nedelcu A.M."/>
            <person name="Hallmann A."/>
            <person name="Miller S.M."/>
            <person name="Nishii I."/>
            <person name="Ferris P."/>
            <person name="Kuo A."/>
            <person name="Mitros T."/>
            <person name="Fritz-Laylin L.K."/>
            <person name="Hellsten U."/>
            <person name="Chapman J."/>
            <person name="Simakov O."/>
            <person name="Rensing S.A."/>
            <person name="Terry A."/>
            <person name="Pangilinan J."/>
            <person name="Kapitonov V."/>
            <person name="Jurka J."/>
            <person name="Salamov A."/>
            <person name="Shapiro H."/>
            <person name="Schmutz J."/>
            <person name="Grimwood J."/>
            <person name="Lindquist E."/>
            <person name="Lucas S."/>
            <person name="Grigoriev I.V."/>
            <person name="Schmitt R."/>
            <person name="Kirk D."/>
            <person name="Rokhsar D.S."/>
        </authorList>
    </citation>
    <scope>NUCLEOTIDE SEQUENCE [LARGE SCALE GENOMIC DNA]</scope>
    <source>
        <strain evidence="28">f. Nagariensis / Eve</strain>
    </source>
</reference>
<dbReference type="InterPro" id="IPR007698">
    <property type="entry name" value="AlaDH/PNT_NAD(H)-bd"/>
</dbReference>
<dbReference type="InterPro" id="IPR029035">
    <property type="entry name" value="DHS-like_NAD/FAD-binding_dom"/>
</dbReference>
<evidence type="ECO:0000256" key="10">
    <source>
        <dbReference type="ARBA" id="ARBA00022792"/>
    </source>
</evidence>
<evidence type="ECO:0000256" key="21">
    <source>
        <dbReference type="ARBA" id="ARBA00061558"/>
    </source>
</evidence>
<evidence type="ECO:0000256" key="3">
    <source>
        <dbReference type="ARBA" id="ARBA00005624"/>
    </source>
</evidence>
<dbReference type="GO" id="GO:0005886">
    <property type="term" value="C:plasma membrane"/>
    <property type="evidence" value="ECO:0007669"/>
    <property type="project" value="UniProtKB-SubCell"/>
</dbReference>
<feature type="transmembrane region" description="Helical" evidence="24">
    <location>
        <begin position="510"/>
        <end position="528"/>
    </location>
</feature>
<evidence type="ECO:0000256" key="4">
    <source>
        <dbReference type="ARBA" id="ARBA00011738"/>
    </source>
</evidence>
<evidence type="ECO:0000256" key="5">
    <source>
        <dbReference type="ARBA" id="ARBA00012943"/>
    </source>
</evidence>
<evidence type="ECO:0000313" key="27">
    <source>
        <dbReference type="EMBL" id="EFJ50340.1"/>
    </source>
</evidence>
<dbReference type="EC" id="7.1.1.1" evidence="5"/>
<evidence type="ECO:0000256" key="17">
    <source>
        <dbReference type="ARBA" id="ARBA00023128"/>
    </source>
</evidence>
<dbReference type="Pfam" id="PF01262">
    <property type="entry name" value="AlaDh_PNT_C"/>
    <property type="match status" value="1"/>
</dbReference>
<dbReference type="OrthoDB" id="37244at2759"/>
<feature type="transmembrane region" description="Helical" evidence="24">
    <location>
        <begin position="655"/>
        <end position="675"/>
    </location>
</feature>
<dbReference type="FunFam" id="3.40.50.1220:FF:000002">
    <property type="entry name" value="NAD(P) transhydrogenase subunit beta"/>
    <property type="match status" value="1"/>
</dbReference>
<feature type="transmembrane region" description="Helical" evidence="24">
    <location>
        <begin position="602"/>
        <end position="621"/>
    </location>
</feature>
<dbReference type="InterPro" id="IPR026255">
    <property type="entry name" value="NADP_transhyd_a"/>
</dbReference>
<feature type="transmembrane region" description="Helical" evidence="24">
    <location>
        <begin position="627"/>
        <end position="648"/>
    </location>
</feature>
<dbReference type="SUPFAM" id="SSF51735">
    <property type="entry name" value="NAD(P)-binding Rossmann-fold domains"/>
    <property type="match status" value="1"/>
</dbReference>
<evidence type="ECO:0000256" key="1">
    <source>
        <dbReference type="ARBA" id="ARBA00004292"/>
    </source>
</evidence>
<dbReference type="NCBIfam" id="NF006942">
    <property type="entry name" value="PRK09424.1"/>
    <property type="match status" value="1"/>
</dbReference>
<keyword evidence="12" id="KW-0809">Transit peptide</keyword>
<comment type="subunit">
    <text evidence="4">Homodimer.</text>
</comment>
<evidence type="ECO:0000256" key="22">
    <source>
        <dbReference type="ARBA" id="ARBA00074145"/>
    </source>
</evidence>
<comment type="similarity">
    <text evidence="21">In the C-terminal section; belongs to the PNT beta subunit family.</text>
</comment>
<comment type="subcellular location">
    <subcellularLocation>
        <location evidence="2">Cell inner membrane</location>
        <topology evidence="2">Multi-pass membrane protein</topology>
    </subcellularLocation>
    <subcellularLocation>
        <location evidence="1">Mitochondrion inner membrane</location>
        <topology evidence="1">Multi-pass membrane protein</topology>
        <orientation evidence="1">Matrix side</orientation>
    </subcellularLocation>
</comment>
<dbReference type="AlphaFoldDB" id="D8TQ42"/>
<feature type="domain" description="Alanine dehydrogenase/pyridine nucleotide transhydrogenase NAD(H)-binding" evidence="25">
    <location>
        <begin position="219"/>
        <end position="384"/>
    </location>
</feature>
<dbReference type="NCBIfam" id="TIGR00561">
    <property type="entry name" value="pntA"/>
    <property type="match status" value="1"/>
</dbReference>
<dbReference type="PROSITE" id="PS00837">
    <property type="entry name" value="ALADH_PNT_2"/>
    <property type="match status" value="1"/>
</dbReference>
<dbReference type="CDD" id="cd05304">
    <property type="entry name" value="Rubrum_tdh"/>
    <property type="match status" value="1"/>
</dbReference>
<evidence type="ECO:0000256" key="2">
    <source>
        <dbReference type="ARBA" id="ARBA00004429"/>
    </source>
</evidence>
<dbReference type="Proteomes" id="UP000001058">
    <property type="component" value="Unassembled WGS sequence"/>
</dbReference>
<dbReference type="GeneID" id="9624766"/>
<comment type="similarity">
    <text evidence="3">In the N-terminal section; belongs to the AlaDH/PNT family.</text>
</comment>
<dbReference type="Gene3D" id="3.40.50.720">
    <property type="entry name" value="NAD(P)-binding Rossmann-like Domain"/>
    <property type="match status" value="2"/>
</dbReference>
<keyword evidence="28" id="KW-1185">Reference proteome</keyword>
<gene>
    <name evidence="27" type="ORF">VOLCADRAFT_80229</name>
</gene>
<keyword evidence="13" id="KW-1278">Translocase</keyword>
<dbReference type="InterPro" id="IPR034300">
    <property type="entry name" value="PNTB-like"/>
</dbReference>
<dbReference type="InterPro" id="IPR024605">
    <property type="entry name" value="NADP_transhyd_a_C"/>
</dbReference>
<feature type="transmembrane region" description="Helical" evidence="24">
    <location>
        <begin position="681"/>
        <end position="700"/>
    </location>
</feature>
<dbReference type="FunFam" id="3.40.50.720:FF:000028">
    <property type="entry name" value="NAD(P) transhydrogenase subunit alpha"/>
    <property type="match status" value="1"/>
</dbReference>
<keyword evidence="14 24" id="KW-1133">Transmembrane helix</keyword>
<evidence type="ECO:0000256" key="6">
    <source>
        <dbReference type="ARBA" id="ARBA00022475"/>
    </source>
</evidence>
<keyword evidence="7" id="KW-0997">Cell inner membrane</keyword>
<evidence type="ECO:0000256" key="19">
    <source>
        <dbReference type="ARBA" id="ARBA00048202"/>
    </source>
</evidence>
<evidence type="ECO:0000256" key="13">
    <source>
        <dbReference type="ARBA" id="ARBA00022967"/>
    </source>
</evidence>
<feature type="transmembrane region" description="Helical" evidence="24">
    <location>
        <begin position="562"/>
        <end position="582"/>
    </location>
</feature>
<keyword evidence="9" id="KW-0547">Nucleotide-binding</keyword>
<feature type="transmembrane region" description="Helical" evidence="24">
    <location>
        <begin position="839"/>
        <end position="857"/>
    </location>
</feature>
<keyword evidence="6" id="KW-1003">Cell membrane</keyword>
<dbReference type="GO" id="GO:0005743">
    <property type="term" value="C:mitochondrial inner membrane"/>
    <property type="evidence" value="ECO:0007669"/>
    <property type="project" value="UniProtKB-SubCell"/>
</dbReference>
<evidence type="ECO:0000256" key="23">
    <source>
        <dbReference type="ARBA" id="ARBA00079255"/>
    </source>
</evidence>
<dbReference type="Pfam" id="PF02233">
    <property type="entry name" value="PNTB"/>
    <property type="match status" value="1"/>
</dbReference>
<protein>
    <recommendedName>
        <fullName evidence="22">NAD(P) transhydrogenase, mitochondrial</fullName>
        <ecNumber evidence="5">7.1.1.1</ecNumber>
    </recommendedName>
    <alternativeName>
        <fullName evidence="23">Nicotinamide nucleotide transhydrogenase</fullName>
    </alternativeName>
</protein>
<feature type="transmembrane region" description="Helical" evidence="24">
    <location>
        <begin position="863"/>
        <end position="883"/>
    </location>
</feature>
<evidence type="ECO:0000256" key="12">
    <source>
        <dbReference type="ARBA" id="ARBA00022946"/>
    </source>
</evidence>
<keyword evidence="11" id="KW-0521">NADP</keyword>
<dbReference type="InterPro" id="IPR007886">
    <property type="entry name" value="AlaDH/PNT_N"/>
</dbReference>
<dbReference type="InParanoid" id="D8TQ42"/>
<keyword evidence="8 24" id="KW-0812">Transmembrane</keyword>
<evidence type="ECO:0000256" key="9">
    <source>
        <dbReference type="ARBA" id="ARBA00022741"/>
    </source>
</evidence>
<dbReference type="GO" id="GO:0016491">
    <property type="term" value="F:oxidoreductase activity"/>
    <property type="evidence" value="ECO:0007669"/>
    <property type="project" value="InterPro"/>
</dbReference>
<proteinExistence type="inferred from homology"/>
<dbReference type="SMART" id="SM01003">
    <property type="entry name" value="AlaDh_PNT_N"/>
    <property type="match status" value="1"/>
</dbReference>
<dbReference type="GO" id="GO:0006740">
    <property type="term" value="P:NADPH regeneration"/>
    <property type="evidence" value="ECO:0007669"/>
    <property type="project" value="TreeGrafter"/>
</dbReference>
<evidence type="ECO:0000256" key="18">
    <source>
        <dbReference type="ARBA" id="ARBA00023136"/>
    </source>
</evidence>
<dbReference type="GO" id="GO:0050661">
    <property type="term" value="F:NADP binding"/>
    <property type="evidence" value="ECO:0007669"/>
    <property type="project" value="TreeGrafter"/>
</dbReference>
<dbReference type="InterPro" id="IPR008143">
    <property type="entry name" value="Ala_DH/PNT_CS2"/>
</dbReference>
<dbReference type="Gene3D" id="3.40.50.1220">
    <property type="entry name" value="TPP-binding domain"/>
    <property type="match status" value="1"/>
</dbReference>
<evidence type="ECO:0000256" key="14">
    <source>
        <dbReference type="ARBA" id="ARBA00022989"/>
    </source>
</evidence>
<keyword evidence="17" id="KW-0496">Mitochondrion</keyword>
<evidence type="ECO:0000313" key="28">
    <source>
        <dbReference type="Proteomes" id="UP000001058"/>
    </source>
</evidence>
<feature type="transmembrane region" description="Helical" evidence="24">
    <location>
        <begin position="785"/>
        <end position="803"/>
    </location>
</feature>
<dbReference type="RefSeq" id="XP_002948465.1">
    <property type="nucleotide sequence ID" value="XM_002948419.1"/>
</dbReference>
<evidence type="ECO:0000256" key="7">
    <source>
        <dbReference type="ARBA" id="ARBA00022519"/>
    </source>
</evidence>
<dbReference type="eggNOG" id="ENOG502QQ0A">
    <property type="taxonomic scope" value="Eukaryota"/>
</dbReference>
<keyword evidence="15" id="KW-0007">Acetylation</keyword>
<evidence type="ECO:0000256" key="20">
    <source>
        <dbReference type="ARBA" id="ARBA00054910"/>
    </source>
</evidence>
<dbReference type="SMART" id="SM01002">
    <property type="entry name" value="AlaDh_PNT_C"/>
    <property type="match status" value="1"/>
</dbReference>
<keyword evidence="18 24" id="KW-0472">Membrane</keyword>
<dbReference type="STRING" id="3068.D8TQ42"/>
<keyword evidence="10" id="KW-0999">Mitochondrion inner membrane</keyword>
<evidence type="ECO:0000256" key="11">
    <source>
        <dbReference type="ARBA" id="ARBA00022857"/>
    </source>
</evidence>
<evidence type="ECO:0000256" key="24">
    <source>
        <dbReference type="SAM" id="Phobius"/>
    </source>
</evidence>
<dbReference type="PANTHER" id="PTHR10160">
    <property type="entry name" value="NAD(P) TRANSHYDROGENASE"/>
    <property type="match status" value="1"/>
</dbReference>
<accession>D8TQ42</accession>